<evidence type="ECO:0000313" key="2">
    <source>
        <dbReference type="Proteomes" id="UP000275281"/>
    </source>
</evidence>
<dbReference type="InterPro" id="IPR016181">
    <property type="entry name" value="Acyl_CoA_acyltransferase"/>
</dbReference>
<keyword evidence="1" id="KW-0012">Acyltransferase</keyword>
<accession>A0A3N5Y6X0</accession>
<reference evidence="1 2" key="1">
    <citation type="submission" date="2018-11" db="EMBL/GenBank/DDBJ databases">
        <authorList>
            <person name="Ye M.-Q."/>
            <person name="Du Z.-J."/>
        </authorList>
    </citation>
    <scope>NUCLEOTIDE SEQUENCE [LARGE SCALE GENOMIC DNA]</scope>
    <source>
        <strain evidence="1 2">U0105</strain>
    </source>
</reference>
<dbReference type="OrthoDB" id="582214at2"/>
<dbReference type="Proteomes" id="UP000275281">
    <property type="component" value="Unassembled WGS sequence"/>
</dbReference>
<proteinExistence type="predicted"/>
<dbReference type="InterPro" id="IPR022484">
    <property type="entry name" value="PEP-CTERM/exosrtase_acylTfrase"/>
</dbReference>
<sequence>MFTCSGNQLPTATGVAPDIYQTASNACDHFFDTFDCLVATSETERLACFRTRHNVYCEEFGFEPERHSKLETDEFDQYSVHCLIRHKCTKEVAGTVRLIVPEYASQPLPVERLFKGIIANRACVPSEVSRLAIQKAYRRKGGQLFSSQASVSDYISLVLFIMAAHTFNLLSRTEVYVVMELSLARRIQSVGFKLEQIAKPIDHRGLRAPYKMCVKQVLHDLSCVLQPFYSALQSHISETSVSMAIPPQEEQVA</sequence>
<keyword evidence="2" id="KW-1185">Reference proteome</keyword>
<dbReference type="EMBL" id="RPOK01000003">
    <property type="protein sequence ID" value="RPJ66309.1"/>
    <property type="molecule type" value="Genomic_DNA"/>
</dbReference>
<comment type="caution">
    <text evidence="1">The sequence shown here is derived from an EMBL/GenBank/DDBJ whole genome shotgun (WGS) entry which is preliminary data.</text>
</comment>
<dbReference type="GO" id="GO:0016746">
    <property type="term" value="F:acyltransferase activity"/>
    <property type="evidence" value="ECO:0007669"/>
    <property type="project" value="UniProtKB-KW"/>
</dbReference>
<dbReference type="Pfam" id="PF13444">
    <property type="entry name" value="Acetyltransf_5"/>
    <property type="match status" value="1"/>
</dbReference>
<dbReference type="AlphaFoldDB" id="A0A3N5Y6X0"/>
<protein>
    <submittedName>
        <fullName evidence="1">PEP-CTERM/exosortase system-associated acyltransferase</fullName>
    </submittedName>
</protein>
<name>A0A3N5Y6X0_9ALTE</name>
<keyword evidence="1" id="KW-0808">Transferase</keyword>
<organism evidence="1 2">
    <name type="scientific">Alteromonas sediminis</name>
    <dbReference type="NCBI Taxonomy" id="2259342"/>
    <lineage>
        <taxon>Bacteria</taxon>
        <taxon>Pseudomonadati</taxon>
        <taxon>Pseudomonadota</taxon>
        <taxon>Gammaproteobacteria</taxon>
        <taxon>Alteromonadales</taxon>
        <taxon>Alteromonadaceae</taxon>
        <taxon>Alteromonas/Salinimonas group</taxon>
        <taxon>Alteromonas</taxon>
    </lineage>
</organism>
<gene>
    <name evidence="1" type="ORF">DRW07_09440</name>
</gene>
<dbReference type="Gene3D" id="3.40.630.30">
    <property type="match status" value="1"/>
</dbReference>
<evidence type="ECO:0000313" key="1">
    <source>
        <dbReference type="EMBL" id="RPJ66309.1"/>
    </source>
</evidence>
<dbReference type="SUPFAM" id="SSF55729">
    <property type="entry name" value="Acyl-CoA N-acyltransferases (Nat)"/>
    <property type="match status" value="1"/>
</dbReference>
<dbReference type="RefSeq" id="WP_124027668.1">
    <property type="nucleotide sequence ID" value="NZ_JBHRSN010000006.1"/>
</dbReference>
<dbReference type="NCBIfam" id="TIGR03694">
    <property type="entry name" value="exosort_acyl"/>
    <property type="match status" value="1"/>
</dbReference>